<keyword evidence="22" id="KW-0966">Cell projection</keyword>
<evidence type="ECO:0000256" key="9">
    <source>
        <dbReference type="ARBA" id="ARBA00022692"/>
    </source>
</evidence>
<dbReference type="CDD" id="cd20613">
    <property type="entry name" value="CYP46A1-like"/>
    <property type="match status" value="1"/>
</dbReference>
<evidence type="ECO:0000256" key="26">
    <source>
        <dbReference type="ARBA" id="ARBA00050139"/>
    </source>
</evidence>
<evidence type="ECO:0000256" key="45">
    <source>
        <dbReference type="ARBA" id="ARBA00080170"/>
    </source>
</evidence>
<evidence type="ECO:0000256" key="15">
    <source>
        <dbReference type="ARBA" id="ARBA00023004"/>
    </source>
</evidence>
<comment type="catalytic activity">
    <reaction evidence="31">
        <text>testosterone + reduced [NADPH--hemoprotein reductase] + O2 = 16beta,17beta-dihydroxyandrost-4-en-3-one + oxidized [NADPH--hemoprotein reductase] + H2O + H(+)</text>
        <dbReference type="Rhea" id="RHEA:46304"/>
        <dbReference type="Rhea" id="RHEA-COMP:11964"/>
        <dbReference type="Rhea" id="RHEA-COMP:11965"/>
        <dbReference type="ChEBI" id="CHEBI:15377"/>
        <dbReference type="ChEBI" id="CHEBI:15378"/>
        <dbReference type="ChEBI" id="CHEBI:15379"/>
        <dbReference type="ChEBI" id="CHEBI:17347"/>
        <dbReference type="ChEBI" id="CHEBI:57618"/>
        <dbReference type="ChEBI" id="CHEBI:58210"/>
        <dbReference type="ChEBI" id="CHEBI:83027"/>
    </reaction>
    <physiologicalReaction direction="left-to-right" evidence="31">
        <dbReference type="Rhea" id="RHEA:46305"/>
    </physiologicalReaction>
</comment>
<comment type="catalytic activity">
    <reaction evidence="28">
        <text>(24S)-hydroxycholesterol + reduced [NADPH--hemoprotein reductase] + O2 = 24S,25-dihydroxycholesterol + oxidized [NADPH--hemoprotein reductase] + H2O + H(+)</text>
        <dbReference type="Rhea" id="RHEA:46384"/>
        <dbReference type="Rhea" id="RHEA-COMP:11964"/>
        <dbReference type="Rhea" id="RHEA-COMP:11965"/>
        <dbReference type="ChEBI" id="CHEBI:15377"/>
        <dbReference type="ChEBI" id="CHEBI:15378"/>
        <dbReference type="ChEBI" id="CHEBI:15379"/>
        <dbReference type="ChEBI" id="CHEBI:34310"/>
        <dbReference type="ChEBI" id="CHEBI:57618"/>
        <dbReference type="ChEBI" id="CHEBI:58210"/>
        <dbReference type="ChEBI" id="CHEBI:86074"/>
    </reaction>
    <physiologicalReaction direction="left-to-right" evidence="28">
        <dbReference type="Rhea" id="RHEA:46385"/>
    </physiologicalReaction>
</comment>
<keyword evidence="50" id="KW-1185">Reference proteome</keyword>
<keyword evidence="18" id="KW-0443">Lipid metabolism</keyword>
<comment type="pathway">
    <text evidence="5">Lipid metabolism; C21-steroid hormone metabolism.</text>
</comment>
<evidence type="ECO:0000256" key="17">
    <source>
        <dbReference type="ARBA" id="ARBA00023033"/>
    </source>
</evidence>
<proteinExistence type="inferred from homology"/>
<comment type="subcellular location">
    <subcellularLocation>
        <location evidence="3">Cell projection</location>
        <location evidence="3">Dendrite</location>
    </subcellularLocation>
    <subcellularLocation>
        <location evidence="4">Endoplasmic reticulum membrane</location>
        <topology evidence="4">Single-pass membrane protein</topology>
    </subcellularLocation>
    <subcellularLocation>
        <location evidence="2">Microsome membrane</location>
        <topology evidence="2">Single-pass membrane protein</topology>
    </subcellularLocation>
    <subcellularLocation>
        <location evidence="24">Postsynapse</location>
    </subcellularLocation>
    <subcellularLocation>
        <location evidence="23">Presynapse</location>
    </subcellularLocation>
</comment>
<evidence type="ECO:0000256" key="41">
    <source>
        <dbReference type="ARBA" id="ARBA00066440"/>
    </source>
</evidence>
<comment type="catalytic activity">
    <reaction evidence="34">
        <text>7alpha-hydroxycholesterol + reduced [NADPH--hemoprotein reductase] + O2 = (24S)-7alpha-dihydroxycholesterol + oxidized [NADPH--hemoprotein reductase] + H2O + H(+)</text>
        <dbReference type="Rhea" id="RHEA:46380"/>
        <dbReference type="Rhea" id="RHEA-COMP:11964"/>
        <dbReference type="Rhea" id="RHEA-COMP:11965"/>
        <dbReference type="ChEBI" id="CHEBI:15377"/>
        <dbReference type="ChEBI" id="CHEBI:15378"/>
        <dbReference type="ChEBI" id="CHEBI:15379"/>
        <dbReference type="ChEBI" id="CHEBI:17500"/>
        <dbReference type="ChEBI" id="CHEBI:37640"/>
        <dbReference type="ChEBI" id="CHEBI:57618"/>
        <dbReference type="ChEBI" id="CHEBI:58210"/>
    </reaction>
    <physiologicalReaction direction="left-to-right" evidence="34">
        <dbReference type="Rhea" id="RHEA:46381"/>
    </physiologicalReaction>
</comment>
<evidence type="ECO:0000256" key="37">
    <source>
        <dbReference type="ARBA" id="ARBA00051817"/>
    </source>
</evidence>
<keyword evidence="10 46" id="KW-0479">Metal-binding</keyword>
<dbReference type="InterPro" id="IPR039983">
    <property type="entry name" value="CYP46A1"/>
</dbReference>
<evidence type="ECO:0000256" key="47">
    <source>
        <dbReference type="RuleBase" id="RU000461"/>
    </source>
</evidence>
<comment type="catalytic activity">
    <reaction evidence="30">
        <text>cholesterol + reduced [NADPH--hemoprotein reductase] + O2 = (24S)-hydroxycholesterol + oxidized [NADPH--hemoprotein reductase] + H2O + H(+)</text>
        <dbReference type="Rhea" id="RHEA:22716"/>
        <dbReference type="Rhea" id="RHEA-COMP:11964"/>
        <dbReference type="Rhea" id="RHEA-COMP:11965"/>
        <dbReference type="ChEBI" id="CHEBI:15377"/>
        <dbReference type="ChEBI" id="CHEBI:15378"/>
        <dbReference type="ChEBI" id="CHEBI:15379"/>
        <dbReference type="ChEBI" id="CHEBI:16113"/>
        <dbReference type="ChEBI" id="CHEBI:34310"/>
        <dbReference type="ChEBI" id="CHEBI:57618"/>
        <dbReference type="ChEBI" id="CHEBI:58210"/>
        <dbReference type="EC" id="1.14.14.25"/>
    </reaction>
    <physiologicalReaction direction="left-to-right" evidence="30">
        <dbReference type="Rhea" id="RHEA:22717"/>
    </physiologicalReaction>
</comment>
<evidence type="ECO:0000256" key="14">
    <source>
        <dbReference type="ARBA" id="ARBA00023002"/>
    </source>
</evidence>
<dbReference type="InterPro" id="IPR002401">
    <property type="entry name" value="Cyt_P450_E_grp-I"/>
</dbReference>
<evidence type="ECO:0000256" key="27">
    <source>
        <dbReference type="ARBA" id="ARBA00050344"/>
    </source>
</evidence>
<dbReference type="PRINTS" id="PR00385">
    <property type="entry name" value="P450"/>
</dbReference>
<keyword evidence="48" id="KW-0175">Coiled coil</keyword>
<evidence type="ECO:0000256" key="11">
    <source>
        <dbReference type="ARBA" id="ARBA00022824"/>
    </source>
</evidence>
<dbReference type="AlphaFoldDB" id="A0A8C0BIK6"/>
<evidence type="ECO:0000256" key="48">
    <source>
        <dbReference type="SAM" id="Coils"/>
    </source>
</evidence>
<evidence type="ECO:0000256" key="2">
    <source>
        <dbReference type="ARBA" id="ARBA00004111"/>
    </source>
</evidence>
<feature type="binding site" description="axial binding residue" evidence="46">
    <location>
        <position position="385"/>
    </location>
    <ligand>
        <name>heme</name>
        <dbReference type="ChEBI" id="CHEBI:30413"/>
    </ligand>
    <ligandPart>
        <name>Fe</name>
        <dbReference type="ChEBI" id="CHEBI:18248"/>
    </ligandPart>
</feature>
<evidence type="ECO:0000256" key="36">
    <source>
        <dbReference type="ARBA" id="ARBA00051763"/>
    </source>
</evidence>
<dbReference type="EC" id="1.14.14.25" evidence="41"/>
<evidence type="ECO:0000256" key="8">
    <source>
        <dbReference type="ARBA" id="ARBA00022617"/>
    </source>
</evidence>
<evidence type="ECO:0000256" key="34">
    <source>
        <dbReference type="ARBA" id="ARBA00051606"/>
    </source>
</evidence>
<evidence type="ECO:0000256" key="33">
    <source>
        <dbReference type="ARBA" id="ARBA00051527"/>
    </source>
</evidence>
<evidence type="ECO:0000256" key="28">
    <source>
        <dbReference type="ARBA" id="ARBA00050430"/>
    </source>
</evidence>
<keyword evidence="20" id="KW-1207">Sterol metabolism</keyword>
<evidence type="ECO:0000256" key="40">
    <source>
        <dbReference type="ARBA" id="ARBA00054645"/>
    </source>
</evidence>
<protein>
    <recommendedName>
        <fullName evidence="42">Cholesterol 24-hydroxylase</fullName>
        <ecNumber evidence="41">1.14.14.25</ecNumber>
    </recommendedName>
    <alternativeName>
        <fullName evidence="44">Cholesterol 24-monooxygenase</fullName>
    </alternativeName>
    <alternativeName>
        <fullName evidence="43">Cholesterol 24S-hydroxylase</fullName>
    </alternativeName>
    <alternativeName>
        <fullName evidence="45">Cytochrome P450 46A1</fullName>
    </alternativeName>
</protein>
<evidence type="ECO:0000256" key="32">
    <source>
        <dbReference type="ARBA" id="ARBA00051503"/>
    </source>
</evidence>
<evidence type="ECO:0000256" key="43">
    <source>
        <dbReference type="ARBA" id="ARBA00077287"/>
    </source>
</evidence>
<keyword evidence="9" id="KW-0812">Transmembrane</keyword>
<evidence type="ECO:0000256" key="30">
    <source>
        <dbReference type="ARBA" id="ARBA00050991"/>
    </source>
</evidence>
<keyword evidence="12" id="KW-0492">Microsome</keyword>
<dbReference type="Ensembl" id="ENSBJAT00000018132.1">
    <property type="protein sequence ID" value="ENSBJAP00000017653.1"/>
    <property type="gene ID" value="ENSBJAG00000011608.1"/>
</dbReference>
<reference evidence="49" key="2">
    <citation type="submission" date="2025-09" db="UniProtKB">
        <authorList>
            <consortium name="Ensembl"/>
        </authorList>
    </citation>
    <scope>IDENTIFICATION</scope>
</reference>
<dbReference type="FunFam" id="1.10.630.10:FF:000031">
    <property type="entry name" value="cholesterol 24-hydroxylase isoform X2"/>
    <property type="match status" value="1"/>
</dbReference>
<dbReference type="GO" id="GO:0030425">
    <property type="term" value="C:dendrite"/>
    <property type="evidence" value="ECO:0007669"/>
    <property type="project" value="UniProtKB-SubCell"/>
</dbReference>
<evidence type="ECO:0000256" key="7">
    <source>
        <dbReference type="ARBA" id="ARBA00022548"/>
    </source>
</evidence>
<evidence type="ECO:0000256" key="31">
    <source>
        <dbReference type="ARBA" id="ARBA00051188"/>
    </source>
</evidence>
<evidence type="ECO:0000256" key="4">
    <source>
        <dbReference type="ARBA" id="ARBA00004389"/>
    </source>
</evidence>
<dbReference type="GO" id="GO:0005789">
    <property type="term" value="C:endoplasmic reticulum membrane"/>
    <property type="evidence" value="ECO:0007669"/>
    <property type="project" value="UniProtKB-SubCell"/>
</dbReference>
<comment type="catalytic activity">
    <reaction evidence="27">
        <text>testosterone + reduced [NADPH--hemoprotein reductase] + O2 = 2-hydroxytestosterone + oxidized [NADPH--hemoprotein reductase] + H2O + H(+)</text>
        <dbReference type="Rhea" id="RHEA:46300"/>
        <dbReference type="Rhea" id="RHEA-COMP:11964"/>
        <dbReference type="Rhea" id="RHEA-COMP:11965"/>
        <dbReference type="ChEBI" id="CHEBI:15377"/>
        <dbReference type="ChEBI" id="CHEBI:15378"/>
        <dbReference type="ChEBI" id="CHEBI:15379"/>
        <dbReference type="ChEBI" id="CHEBI:17347"/>
        <dbReference type="ChEBI" id="CHEBI:57618"/>
        <dbReference type="ChEBI" id="CHEBI:58210"/>
        <dbReference type="ChEBI" id="CHEBI:86013"/>
    </reaction>
    <physiologicalReaction direction="left-to-right" evidence="27">
        <dbReference type="Rhea" id="RHEA:46301"/>
    </physiologicalReaction>
</comment>
<dbReference type="PROSITE" id="PS00086">
    <property type="entry name" value="CYTOCHROME_P450"/>
    <property type="match status" value="1"/>
</dbReference>
<reference evidence="49" key="1">
    <citation type="submission" date="2025-08" db="UniProtKB">
        <authorList>
            <consortium name="Ensembl"/>
        </authorList>
    </citation>
    <scope>IDENTIFICATION</scope>
</reference>
<comment type="catalytic activity">
    <reaction evidence="35">
        <text>cholestanol + reduced [NADPH--hemoprotein reductase] + O2 = (24S)-hydroxycholestanol + oxidized [NADPH--hemoprotein reductase] + H2O + H(+)</text>
        <dbReference type="Rhea" id="RHEA:53808"/>
        <dbReference type="Rhea" id="RHEA-COMP:11964"/>
        <dbReference type="Rhea" id="RHEA-COMP:11965"/>
        <dbReference type="ChEBI" id="CHEBI:15377"/>
        <dbReference type="ChEBI" id="CHEBI:15378"/>
        <dbReference type="ChEBI" id="CHEBI:15379"/>
        <dbReference type="ChEBI" id="CHEBI:57618"/>
        <dbReference type="ChEBI" id="CHEBI:58210"/>
        <dbReference type="ChEBI" id="CHEBI:86570"/>
        <dbReference type="ChEBI" id="CHEBI:137687"/>
    </reaction>
    <physiologicalReaction direction="left-to-right" evidence="35">
        <dbReference type="Rhea" id="RHEA:53809"/>
    </physiologicalReaction>
</comment>
<sequence length="445" mass="51272">ILWRMMRKQEFIHDLFLQWAEKYGPIVRVNAFHRVSVMILSPEGVKEFLMSPQYPKDRLVYGPMFNIFGERFLGNGLVTVCNHEHWHKQRKIMDPAFSRTYLMGLMETFNEKAEELMEKLEEKADGKKEFSMLTMMNRVTMDIIAKVAFGLELNALSDDQTPFPRAVTVVLEGMTKQRIPLMQYMPGKQKLVKEVKESVRLLRRVGKECIDQRREAIQNGKEATLDILTQILKGDDDESILDNFITFFVAGHETTANQLSFTVMALGQHPEILERVQAEVDEVLGAKRDIDYEDLGKLTYLSQVLKESLRLYPPVPGTVRRMEKEHVISGVRIPANTTLVFSTYIMGRMERYFKDPLTFNPDRFSKDAPKPNYCYFPFSLGPRSCIGQVFAQMEAKVVMAKLLQRFEFQLVPGQSFKLLDAVTFRPLDGVMCKLKPRSPARGCQA</sequence>
<organism evidence="49 50">
    <name type="scientific">Buteo japonicus</name>
    <dbReference type="NCBI Taxonomy" id="224669"/>
    <lineage>
        <taxon>Eukaryota</taxon>
        <taxon>Metazoa</taxon>
        <taxon>Chordata</taxon>
        <taxon>Craniata</taxon>
        <taxon>Vertebrata</taxon>
        <taxon>Euteleostomi</taxon>
        <taxon>Archelosauria</taxon>
        <taxon>Archosauria</taxon>
        <taxon>Dinosauria</taxon>
        <taxon>Saurischia</taxon>
        <taxon>Theropoda</taxon>
        <taxon>Coelurosauria</taxon>
        <taxon>Aves</taxon>
        <taxon>Neognathae</taxon>
        <taxon>Neoaves</taxon>
        <taxon>Telluraves</taxon>
        <taxon>Accipitrimorphae</taxon>
        <taxon>Accipitriformes</taxon>
        <taxon>Accipitridae</taxon>
        <taxon>Accipitrinae</taxon>
        <taxon>Buteo</taxon>
    </lineage>
</organism>
<accession>A0A8C0BIK6</accession>
<comment type="cofactor">
    <cofactor evidence="1 46">
        <name>heme</name>
        <dbReference type="ChEBI" id="CHEBI:30413"/>
    </cofactor>
</comment>
<dbReference type="InterPro" id="IPR017972">
    <property type="entry name" value="Cyt_P450_CS"/>
</dbReference>
<comment type="function">
    <text evidence="40">P450 monooxygenase that plays a major role in cholesterol homeostasis in the brain. Primarily catalyzes the hydroxylation (with S stereochemistry) at C-24 of cholesterol side chain, triggering cholesterol diffusion out of neurons and its further degradation. By promoting constant cholesterol elimination in neurons, may activate the mevalonate pathway and coordinate the synthesis of new cholesterol and nonsterol isoprenoids involved in synaptic activity and learning. Further hydroxylates cholesterol derivatives and hormone steroids on both the ring and side chain of these molecules, converting them into active oxysterols involved in lipid signaling and biosynthesis. Acts as an epoxidase converting cholesta-5,24-dien-3beta-ol/desmosterol into (24S),25-epoxycholesterol, an abundant lipid ligand of nuclear NR1H2 and NR1H3 receptors shown to promote neurogenesis in developing brain. May also catalyze the oxidative metabolism of xenobiotics, such as clotrimazole.</text>
</comment>
<comment type="catalytic activity">
    <reaction evidence="38">
        <text>progesterone + reduced [NADPH--hemoprotein reductase] + O2 = 17alpha-hydroxyprogesterone + oxidized [NADPH--hemoprotein reductase] + H2O + H(+)</text>
        <dbReference type="Rhea" id="RHEA:46308"/>
        <dbReference type="Rhea" id="RHEA-COMP:11964"/>
        <dbReference type="Rhea" id="RHEA-COMP:11965"/>
        <dbReference type="ChEBI" id="CHEBI:15377"/>
        <dbReference type="ChEBI" id="CHEBI:15378"/>
        <dbReference type="ChEBI" id="CHEBI:15379"/>
        <dbReference type="ChEBI" id="CHEBI:17026"/>
        <dbReference type="ChEBI" id="CHEBI:17252"/>
        <dbReference type="ChEBI" id="CHEBI:57618"/>
        <dbReference type="ChEBI" id="CHEBI:58210"/>
    </reaction>
    <physiologicalReaction direction="left-to-right" evidence="38">
        <dbReference type="Rhea" id="RHEA:46309"/>
    </physiologicalReaction>
</comment>
<comment type="catalytic activity">
    <reaction evidence="33">
        <text>4beta-hydroxycholesterol + reduced [NADPH--hemoprotein reductase] + O2 = 4beta,24S-dihydroxycholesterol + oxidized [NADPH--hemoprotein reductase] + H2O + H(+)</text>
        <dbReference type="Rhea" id="RHEA:46392"/>
        <dbReference type="Rhea" id="RHEA-COMP:11964"/>
        <dbReference type="Rhea" id="RHEA-COMP:11965"/>
        <dbReference type="ChEBI" id="CHEBI:15377"/>
        <dbReference type="ChEBI" id="CHEBI:15378"/>
        <dbReference type="ChEBI" id="CHEBI:15379"/>
        <dbReference type="ChEBI" id="CHEBI:57618"/>
        <dbReference type="ChEBI" id="CHEBI:58210"/>
        <dbReference type="ChEBI" id="CHEBI:85778"/>
        <dbReference type="ChEBI" id="CHEBI:86087"/>
    </reaction>
    <physiologicalReaction direction="left-to-right" evidence="33">
        <dbReference type="Rhea" id="RHEA:46393"/>
    </physiologicalReaction>
</comment>
<evidence type="ECO:0000256" key="42">
    <source>
        <dbReference type="ARBA" id="ARBA00068948"/>
    </source>
</evidence>
<dbReference type="GO" id="GO:0033781">
    <property type="term" value="F:cholesterol 24-hydroxylase activity"/>
    <property type="evidence" value="ECO:0007669"/>
    <property type="project" value="UniProtKB-EC"/>
</dbReference>
<comment type="pathway">
    <text evidence="25">Steroid metabolism; cholesterol degradation.</text>
</comment>
<feature type="coiled-coil region" evidence="48">
    <location>
        <begin position="103"/>
        <end position="130"/>
    </location>
</feature>
<dbReference type="PANTHER" id="PTHR24293">
    <property type="entry name" value="CYTOCHROME P450 FAMILY 46 SUBFAMILY A"/>
    <property type="match status" value="1"/>
</dbReference>
<keyword evidence="17 47" id="KW-0503">Monooxygenase</keyword>
<comment type="catalytic activity">
    <reaction evidence="29">
        <text>7-dehydrocholesterol + reduced [NADPH--hemoprotein reductase] + O2 = cholesta-5,7-dien-3beta,25-diol + oxidized [NADPH--hemoprotein reductase] + H2O + H(+)</text>
        <dbReference type="Rhea" id="RHEA:53240"/>
        <dbReference type="Rhea" id="RHEA-COMP:11964"/>
        <dbReference type="Rhea" id="RHEA-COMP:11965"/>
        <dbReference type="ChEBI" id="CHEBI:15377"/>
        <dbReference type="ChEBI" id="CHEBI:15378"/>
        <dbReference type="ChEBI" id="CHEBI:15379"/>
        <dbReference type="ChEBI" id="CHEBI:17759"/>
        <dbReference type="ChEBI" id="CHEBI:57618"/>
        <dbReference type="ChEBI" id="CHEBI:58210"/>
        <dbReference type="ChEBI" id="CHEBI:137057"/>
    </reaction>
    <physiologicalReaction direction="left-to-right" evidence="29">
        <dbReference type="Rhea" id="RHEA:53241"/>
    </physiologicalReaction>
</comment>
<evidence type="ECO:0000256" key="22">
    <source>
        <dbReference type="ARBA" id="ARBA00023273"/>
    </source>
</evidence>
<name>A0A8C0BIK6_9AVES</name>
<evidence type="ECO:0000256" key="19">
    <source>
        <dbReference type="ARBA" id="ARBA00023136"/>
    </source>
</evidence>
<dbReference type="InterPro" id="IPR036396">
    <property type="entry name" value="Cyt_P450_sf"/>
</dbReference>
<evidence type="ECO:0000256" key="3">
    <source>
        <dbReference type="ARBA" id="ARBA00004279"/>
    </source>
</evidence>
<evidence type="ECO:0000256" key="12">
    <source>
        <dbReference type="ARBA" id="ARBA00022848"/>
    </source>
</evidence>
<keyword evidence="11" id="KW-0256">Endoplasmic reticulum</keyword>
<evidence type="ECO:0000313" key="49">
    <source>
        <dbReference type="Ensembl" id="ENSBJAP00000017653.1"/>
    </source>
</evidence>
<comment type="catalytic activity">
    <reaction evidence="36">
        <text>(24S)-hydroxycholesterol + reduced [NADPH--hemoprotein reductase] + O2 = (24S,25R)-24,26-dihydroxycholesterol + oxidized [NADPH--hemoprotein reductase] + H2O + H(+)</text>
        <dbReference type="Rhea" id="RHEA:46388"/>
        <dbReference type="Rhea" id="RHEA-COMP:11964"/>
        <dbReference type="Rhea" id="RHEA-COMP:11965"/>
        <dbReference type="ChEBI" id="CHEBI:15377"/>
        <dbReference type="ChEBI" id="CHEBI:15378"/>
        <dbReference type="ChEBI" id="CHEBI:15379"/>
        <dbReference type="ChEBI" id="CHEBI:34310"/>
        <dbReference type="ChEBI" id="CHEBI:57618"/>
        <dbReference type="ChEBI" id="CHEBI:58210"/>
        <dbReference type="ChEBI" id="CHEBI:86165"/>
    </reaction>
    <physiologicalReaction direction="left-to-right" evidence="36">
        <dbReference type="Rhea" id="RHEA:46389"/>
    </physiologicalReaction>
</comment>
<evidence type="ECO:0000256" key="10">
    <source>
        <dbReference type="ARBA" id="ARBA00022723"/>
    </source>
</evidence>
<evidence type="ECO:0000256" key="18">
    <source>
        <dbReference type="ARBA" id="ARBA00023098"/>
    </source>
</evidence>
<dbReference type="GO" id="GO:0006707">
    <property type="term" value="P:cholesterol catabolic process"/>
    <property type="evidence" value="ECO:0007669"/>
    <property type="project" value="InterPro"/>
</dbReference>
<evidence type="ECO:0000256" key="6">
    <source>
        <dbReference type="ARBA" id="ARBA00010617"/>
    </source>
</evidence>
<evidence type="ECO:0000256" key="39">
    <source>
        <dbReference type="ARBA" id="ARBA00052870"/>
    </source>
</evidence>
<dbReference type="SUPFAM" id="SSF48264">
    <property type="entry name" value="Cytochrome P450"/>
    <property type="match status" value="1"/>
</dbReference>
<dbReference type="GO" id="GO:0005506">
    <property type="term" value="F:iron ion binding"/>
    <property type="evidence" value="ECO:0007669"/>
    <property type="project" value="InterPro"/>
</dbReference>
<dbReference type="Proteomes" id="UP000694555">
    <property type="component" value="Unplaced"/>
</dbReference>
<evidence type="ECO:0000256" key="24">
    <source>
        <dbReference type="ARBA" id="ARBA00034110"/>
    </source>
</evidence>
<evidence type="ECO:0000256" key="29">
    <source>
        <dbReference type="ARBA" id="ARBA00050696"/>
    </source>
</evidence>
<evidence type="ECO:0000256" key="38">
    <source>
        <dbReference type="ARBA" id="ARBA00052074"/>
    </source>
</evidence>
<dbReference type="Gene3D" id="1.10.630.10">
    <property type="entry name" value="Cytochrome P450"/>
    <property type="match status" value="1"/>
</dbReference>
<dbReference type="Pfam" id="PF00067">
    <property type="entry name" value="p450"/>
    <property type="match status" value="1"/>
</dbReference>
<evidence type="ECO:0000256" key="21">
    <source>
        <dbReference type="ARBA" id="ARBA00023221"/>
    </source>
</evidence>
<dbReference type="InterPro" id="IPR001128">
    <property type="entry name" value="Cyt_P450"/>
</dbReference>
<dbReference type="GO" id="GO:0098793">
    <property type="term" value="C:presynapse"/>
    <property type="evidence" value="ECO:0007669"/>
    <property type="project" value="UniProtKB-SubCell"/>
</dbReference>
<comment type="catalytic activity">
    <reaction evidence="39">
        <text>desmosterol + reduced [NADPH--hemoprotein reductase] + O2 = (24S)-25-epoxycholesterol + oxidized [NADPH--hemoprotein reductase] + H2O + H(+)</text>
        <dbReference type="Rhea" id="RHEA:53232"/>
        <dbReference type="Rhea" id="RHEA-COMP:11964"/>
        <dbReference type="Rhea" id="RHEA-COMP:11965"/>
        <dbReference type="ChEBI" id="CHEBI:15377"/>
        <dbReference type="ChEBI" id="CHEBI:15378"/>
        <dbReference type="ChEBI" id="CHEBI:15379"/>
        <dbReference type="ChEBI" id="CHEBI:17737"/>
        <dbReference type="ChEBI" id="CHEBI:41633"/>
        <dbReference type="ChEBI" id="CHEBI:57618"/>
        <dbReference type="ChEBI" id="CHEBI:58210"/>
    </reaction>
    <physiologicalReaction direction="left-to-right" evidence="39">
        <dbReference type="Rhea" id="RHEA:53233"/>
    </physiologicalReaction>
</comment>
<keyword evidence="8 46" id="KW-0349">Heme</keyword>
<keyword evidence="19" id="KW-0472">Membrane</keyword>
<comment type="catalytic activity">
    <reaction evidence="37">
        <text>7-dehydrocholesterol + reduced [NADPH--hemoprotein reductase] + O2 = cholesta-5,7-dien-3beta,24S-diol + oxidized [NADPH--hemoprotein reductase] + H2O + H(+)</text>
        <dbReference type="Rhea" id="RHEA:53244"/>
        <dbReference type="Rhea" id="RHEA-COMP:11964"/>
        <dbReference type="Rhea" id="RHEA-COMP:11965"/>
        <dbReference type="ChEBI" id="CHEBI:15377"/>
        <dbReference type="ChEBI" id="CHEBI:15378"/>
        <dbReference type="ChEBI" id="CHEBI:15379"/>
        <dbReference type="ChEBI" id="CHEBI:17759"/>
        <dbReference type="ChEBI" id="CHEBI:57618"/>
        <dbReference type="ChEBI" id="CHEBI:58210"/>
        <dbReference type="ChEBI" id="CHEBI:137061"/>
    </reaction>
    <physiologicalReaction direction="left-to-right" evidence="37">
        <dbReference type="Rhea" id="RHEA:53245"/>
    </physiologicalReaction>
</comment>
<keyword evidence="16" id="KW-0770">Synapse</keyword>
<keyword evidence="15 46" id="KW-0408">Iron</keyword>
<comment type="catalytic activity">
    <reaction evidence="26">
        <text>desmosterol + reduced [NADPH--hemoprotein reductase] + O2 = (24Z),26-hydroxydesmosterol + oxidized [NADPH--hemoprotein reductase] + H2O + H(+)</text>
        <dbReference type="Rhea" id="RHEA:53236"/>
        <dbReference type="Rhea" id="RHEA-COMP:11964"/>
        <dbReference type="Rhea" id="RHEA-COMP:11965"/>
        <dbReference type="ChEBI" id="CHEBI:15377"/>
        <dbReference type="ChEBI" id="CHEBI:15378"/>
        <dbReference type="ChEBI" id="CHEBI:15379"/>
        <dbReference type="ChEBI" id="CHEBI:17737"/>
        <dbReference type="ChEBI" id="CHEBI:57618"/>
        <dbReference type="ChEBI" id="CHEBI:58210"/>
        <dbReference type="ChEBI" id="CHEBI:137053"/>
    </reaction>
    <physiologicalReaction direction="left-to-right" evidence="26">
        <dbReference type="Rhea" id="RHEA:53237"/>
    </physiologicalReaction>
</comment>
<evidence type="ECO:0000256" key="35">
    <source>
        <dbReference type="ARBA" id="ARBA00051748"/>
    </source>
</evidence>
<dbReference type="GO" id="GO:0020037">
    <property type="term" value="F:heme binding"/>
    <property type="evidence" value="ECO:0007669"/>
    <property type="project" value="InterPro"/>
</dbReference>
<evidence type="ECO:0000256" key="1">
    <source>
        <dbReference type="ARBA" id="ARBA00001971"/>
    </source>
</evidence>
<comment type="similarity">
    <text evidence="6 47">Belongs to the cytochrome P450 family.</text>
</comment>
<keyword evidence="7" id="KW-0153">Cholesterol metabolism</keyword>
<evidence type="ECO:0000256" key="44">
    <source>
        <dbReference type="ARBA" id="ARBA00079170"/>
    </source>
</evidence>
<dbReference type="PANTHER" id="PTHR24293:SF1">
    <property type="entry name" value="CHOLESTEROL 24-HYDROXYLASE"/>
    <property type="match status" value="1"/>
</dbReference>
<dbReference type="PRINTS" id="PR00463">
    <property type="entry name" value="EP450I"/>
</dbReference>
<keyword evidence="13" id="KW-1133">Transmembrane helix</keyword>
<dbReference type="GO" id="GO:0098794">
    <property type="term" value="C:postsynapse"/>
    <property type="evidence" value="ECO:0007669"/>
    <property type="project" value="UniProtKB-SubCell"/>
</dbReference>
<keyword evidence="14 47" id="KW-0560">Oxidoreductase</keyword>
<evidence type="ECO:0000256" key="23">
    <source>
        <dbReference type="ARBA" id="ARBA00034106"/>
    </source>
</evidence>
<evidence type="ECO:0000256" key="16">
    <source>
        <dbReference type="ARBA" id="ARBA00023018"/>
    </source>
</evidence>
<evidence type="ECO:0000256" key="25">
    <source>
        <dbReference type="ARBA" id="ARBA00049645"/>
    </source>
</evidence>
<evidence type="ECO:0000256" key="13">
    <source>
        <dbReference type="ARBA" id="ARBA00022989"/>
    </source>
</evidence>
<evidence type="ECO:0000256" key="20">
    <source>
        <dbReference type="ARBA" id="ARBA00023166"/>
    </source>
</evidence>
<evidence type="ECO:0000313" key="50">
    <source>
        <dbReference type="Proteomes" id="UP000694555"/>
    </source>
</evidence>
<evidence type="ECO:0000256" key="5">
    <source>
        <dbReference type="ARBA" id="ARBA00005108"/>
    </source>
</evidence>
<comment type="catalytic activity">
    <reaction evidence="32">
        <text>testosterone + reduced [NADPH--hemoprotein reductase] + O2 = 6beta,17beta-dihydroxyandrost-4-en-3-one + oxidized [NADPH--hemoprotein reductase] + H2O + H(+)</text>
        <dbReference type="Rhea" id="RHEA:46296"/>
        <dbReference type="Rhea" id="RHEA-COMP:11964"/>
        <dbReference type="Rhea" id="RHEA-COMP:11965"/>
        <dbReference type="ChEBI" id="CHEBI:15377"/>
        <dbReference type="ChEBI" id="CHEBI:15378"/>
        <dbReference type="ChEBI" id="CHEBI:15379"/>
        <dbReference type="ChEBI" id="CHEBI:17347"/>
        <dbReference type="ChEBI" id="CHEBI:34477"/>
        <dbReference type="ChEBI" id="CHEBI:57618"/>
        <dbReference type="ChEBI" id="CHEBI:58210"/>
    </reaction>
    <physiologicalReaction direction="left-to-right" evidence="32">
        <dbReference type="Rhea" id="RHEA:46297"/>
    </physiologicalReaction>
</comment>
<keyword evidence="21" id="KW-0753">Steroid metabolism</keyword>
<evidence type="ECO:0000256" key="46">
    <source>
        <dbReference type="PIRSR" id="PIRSR602401-1"/>
    </source>
</evidence>